<keyword evidence="3" id="KW-1185">Reference proteome</keyword>
<feature type="domain" description="DUF7129" evidence="1">
    <location>
        <begin position="3"/>
        <end position="44"/>
    </location>
</feature>
<dbReference type="NCBIfam" id="NF033497">
    <property type="entry name" value="rubre_like_arch"/>
    <property type="match status" value="1"/>
</dbReference>
<comment type="caution">
    <text evidence="2">The sequence shown here is derived from an EMBL/GenBank/DDBJ whole genome shotgun (WGS) entry which is preliminary data.</text>
</comment>
<dbReference type="InterPro" id="IPR055553">
    <property type="entry name" value="DUF7129"/>
</dbReference>
<name>A0ABD5V968_9EURY</name>
<evidence type="ECO:0000259" key="1">
    <source>
        <dbReference type="Pfam" id="PF23455"/>
    </source>
</evidence>
<protein>
    <submittedName>
        <fullName evidence="2">Rubrerythrin-like domain-containing protein</fullName>
    </submittedName>
</protein>
<dbReference type="EMBL" id="JBHSXQ010000005">
    <property type="protein sequence ID" value="MFC6906699.1"/>
    <property type="molecule type" value="Genomic_DNA"/>
</dbReference>
<dbReference type="Pfam" id="PF23455">
    <property type="entry name" value="DUF7129"/>
    <property type="match status" value="1"/>
</dbReference>
<dbReference type="Proteomes" id="UP001596312">
    <property type="component" value="Unassembled WGS sequence"/>
</dbReference>
<proteinExistence type="predicted"/>
<organism evidence="2 3">
    <name type="scientific">Halalkalicoccus tibetensis</name>
    <dbReference type="NCBI Taxonomy" id="175632"/>
    <lineage>
        <taxon>Archaea</taxon>
        <taxon>Methanobacteriati</taxon>
        <taxon>Methanobacteriota</taxon>
        <taxon>Stenosarchaea group</taxon>
        <taxon>Halobacteria</taxon>
        <taxon>Halobacteriales</taxon>
        <taxon>Halococcaceae</taxon>
        <taxon>Halalkalicoccus</taxon>
    </lineage>
</organism>
<sequence length="46" mass="5171">MKDSYSEPDGKRPYECFNCGTICVKEKATSCPNCGGQMRNRLIPLE</sequence>
<evidence type="ECO:0000313" key="2">
    <source>
        <dbReference type="EMBL" id="MFC6906699.1"/>
    </source>
</evidence>
<accession>A0ABD5V968</accession>
<gene>
    <name evidence="2" type="ORF">ACFQGH_16000</name>
</gene>
<evidence type="ECO:0000313" key="3">
    <source>
        <dbReference type="Proteomes" id="UP001596312"/>
    </source>
</evidence>
<dbReference type="RefSeq" id="WP_340605281.1">
    <property type="nucleotide sequence ID" value="NZ_JBBMXV010000005.1"/>
</dbReference>
<reference evidence="2 3" key="1">
    <citation type="journal article" date="2019" name="Int. J. Syst. Evol. Microbiol.">
        <title>The Global Catalogue of Microorganisms (GCM) 10K type strain sequencing project: providing services to taxonomists for standard genome sequencing and annotation.</title>
        <authorList>
            <consortium name="The Broad Institute Genomics Platform"/>
            <consortium name="The Broad Institute Genome Sequencing Center for Infectious Disease"/>
            <person name="Wu L."/>
            <person name="Ma J."/>
        </authorList>
    </citation>
    <scope>NUCLEOTIDE SEQUENCE [LARGE SCALE GENOMIC DNA]</scope>
    <source>
        <strain evidence="2 3">CGMCC 1.3240</strain>
    </source>
</reference>
<dbReference type="AlphaFoldDB" id="A0ABD5V968"/>